<dbReference type="Pfam" id="PF02482">
    <property type="entry name" value="Ribosomal_S30AE"/>
    <property type="match status" value="1"/>
</dbReference>
<dbReference type="GO" id="GO:0005840">
    <property type="term" value="C:ribosome"/>
    <property type="evidence" value="ECO:0007669"/>
    <property type="project" value="UniProtKB-KW"/>
</dbReference>
<reference evidence="1 4" key="2">
    <citation type="submission" date="2016-06" db="EMBL/GenBank/DDBJ databases">
        <authorList>
            <person name="Kjaerup R.B."/>
            <person name="Dalgaard T.S."/>
            <person name="Juul-Madsen H.R."/>
        </authorList>
    </citation>
    <scope>NUCLEOTIDE SEQUENCE [LARGE SCALE GENOMIC DNA]</scope>
    <source>
        <strain evidence="1 4">CECT 5115</strain>
    </source>
</reference>
<keyword evidence="1" id="KW-0689">Ribosomal protein</keyword>
<dbReference type="Gene3D" id="3.30.160.100">
    <property type="entry name" value="Ribosome hibernation promotion factor-like"/>
    <property type="match status" value="1"/>
</dbReference>
<keyword evidence="3" id="KW-1185">Reference proteome</keyword>
<evidence type="ECO:0000313" key="4">
    <source>
        <dbReference type="Proteomes" id="UP000092871"/>
    </source>
</evidence>
<protein>
    <submittedName>
        <fullName evidence="1">Sigma 54 modulation protein / S30EA ribosomal protein</fullName>
    </submittedName>
</protein>
<accession>A0A1C3JP97</accession>
<evidence type="ECO:0000313" key="1">
    <source>
        <dbReference type="EMBL" id="SBT17083.1"/>
    </source>
</evidence>
<dbReference type="AlphaFoldDB" id="A0A1C3JP97"/>
<dbReference type="RefSeq" id="WP_067033329.1">
    <property type="nucleotide sequence ID" value="NZ_FLRA01000006.1"/>
</dbReference>
<keyword evidence="1" id="KW-0687">Ribonucleoprotein</keyword>
<dbReference type="SUPFAM" id="SSF69754">
    <property type="entry name" value="Ribosome binding protein Y (YfiA homologue)"/>
    <property type="match status" value="1"/>
</dbReference>
<dbReference type="Proteomes" id="UP000092871">
    <property type="component" value="Unassembled WGS sequence"/>
</dbReference>
<dbReference type="EMBL" id="FLRB01000007">
    <property type="protein sequence ID" value="SBT20610.1"/>
    <property type="molecule type" value="Genomic_DNA"/>
</dbReference>
<dbReference type="OrthoDB" id="121633at2"/>
<dbReference type="EMBL" id="FLRA01000006">
    <property type="protein sequence ID" value="SBT17083.1"/>
    <property type="molecule type" value="Genomic_DNA"/>
</dbReference>
<evidence type="ECO:0000313" key="3">
    <source>
        <dbReference type="Proteomes" id="UP000092840"/>
    </source>
</evidence>
<sequence length="137" mass="15855">MKIKVQARRFALTKSLKEYVKRRLNFALDPRGNDIQQVTVTLSDVNGPKGGEDKHCQVLVKINGQNDVVVSDKQADMYAAIDKVAGRTSRTVSRRIERLQDKTTRLKASLHKMRAPKKMPRDIYEEYENEYGYYRHA</sequence>
<evidence type="ECO:0000313" key="2">
    <source>
        <dbReference type="EMBL" id="SBT20610.1"/>
    </source>
</evidence>
<proteinExistence type="predicted"/>
<dbReference type="Proteomes" id="UP000092840">
    <property type="component" value="Unassembled WGS sequence"/>
</dbReference>
<organism evidence="1 4">
    <name type="scientific">Marinomonas gallaica</name>
    <dbReference type="NCBI Taxonomy" id="1806667"/>
    <lineage>
        <taxon>Bacteria</taxon>
        <taxon>Pseudomonadati</taxon>
        <taxon>Pseudomonadota</taxon>
        <taxon>Gammaproteobacteria</taxon>
        <taxon>Oceanospirillales</taxon>
        <taxon>Oceanospirillaceae</taxon>
        <taxon>Marinomonas</taxon>
    </lineage>
</organism>
<reference evidence="2 3" key="1">
    <citation type="submission" date="2016-06" db="EMBL/GenBank/DDBJ databases">
        <authorList>
            <person name="Rodrigo-Torres L."/>
            <person name="Arahal D.R."/>
        </authorList>
    </citation>
    <scope>NUCLEOTIDE SEQUENCE [LARGE SCALE GENOMIC DNA]</scope>
    <source>
        <strain evidence="2 3">CECT 5116</strain>
    </source>
</reference>
<name>A0A1C3JP97_9GAMM</name>
<gene>
    <name evidence="1" type="ORF">MGA5115_01171</name>
    <name evidence="2" type="ORF">MGA5116_01197</name>
</gene>
<dbReference type="InterPro" id="IPR003489">
    <property type="entry name" value="RHF/RaiA"/>
</dbReference>
<dbReference type="InterPro" id="IPR036567">
    <property type="entry name" value="RHF-like"/>
</dbReference>